<accession>A0ABY9QAM9</accession>
<dbReference type="NCBIfam" id="TIGR03826">
    <property type="entry name" value="YvyF"/>
    <property type="match status" value="1"/>
</dbReference>
<dbReference type="EMBL" id="CP133461">
    <property type="protein sequence ID" value="WMV75954.1"/>
    <property type="molecule type" value="Genomic_DNA"/>
</dbReference>
<name>A0ABY9QAM9_GEOTD</name>
<proteinExistence type="predicted"/>
<evidence type="ECO:0000313" key="2">
    <source>
        <dbReference type="Proteomes" id="UP001297580"/>
    </source>
</evidence>
<organism evidence="1 2">
    <name type="scientific">Geobacillus thermodenitrificans</name>
    <dbReference type="NCBI Taxonomy" id="33940"/>
    <lineage>
        <taxon>Bacteria</taxon>
        <taxon>Bacillati</taxon>
        <taxon>Bacillota</taxon>
        <taxon>Bacilli</taxon>
        <taxon>Bacillales</taxon>
        <taxon>Anoxybacillaceae</taxon>
        <taxon>Geobacillus</taxon>
    </lineage>
</organism>
<evidence type="ECO:0000313" key="1">
    <source>
        <dbReference type="EMBL" id="WMV75954.1"/>
    </source>
</evidence>
<gene>
    <name evidence="1" type="ORF">HSX42_17325</name>
</gene>
<evidence type="ECO:0008006" key="3">
    <source>
        <dbReference type="Google" id="ProtNLM"/>
    </source>
</evidence>
<keyword evidence="2" id="KW-1185">Reference proteome</keyword>
<reference evidence="1 2" key="1">
    <citation type="submission" date="2023-08" db="EMBL/GenBank/DDBJ databases">
        <title>Complete genome sequence of Geobacillus thermodenitrificans K1041, a genetically tractable strain representative of the genus Geobacillus.</title>
        <authorList>
            <person name="Kani S."/>
            <person name="Suzuki H."/>
        </authorList>
    </citation>
    <scope>NUCLEOTIDE SEQUENCE [LARGE SCALE GENOMIC DNA]</scope>
    <source>
        <strain evidence="1 2">K1041</strain>
    </source>
</reference>
<dbReference type="InterPro" id="IPR022258">
    <property type="entry name" value="Flagellar_operon_YvyF"/>
</dbReference>
<protein>
    <recommendedName>
        <fullName evidence="3">Flagellar protein</fullName>
    </recommendedName>
</protein>
<dbReference type="Proteomes" id="UP001297580">
    <property type="component" value="Chromosome"/>
</dbReference>
<dbReference type="RefSeq" id="WP_236934273.1">
    <property type="nucleotide sequence ID" value="NZ_CP133461.1"/>
</dbReference>
<sequence length="140" mass="16677">MAELANCTKCGRLFVRMSTRDVCELCYQEEERQFERVYTFLRKRENRTATMAQIVEATGVAEKLITKWIREGRLQLVRFPNLTYPCESCGTMIREGRLCANCLGKLQKDLRQMEERKDQNARSRYITYYIQEQEDKNKKN</sequence>